<comment type="cofactor">
    <cofactor evidence="1 8">
        <name>heme</name>
        <dbReference type="ChEBI" id="CHEBI:30413"/>
    </cofactor>
</comment>
<dbReference type="PROSITE" id="PS00086">
    <property type="entry name" value="CYTOCHROME_P450"/>
    <property type="match status" value="1"/>
</dbReference>
<dbReference type="Proteomes" id="UP000224854">
    <property type="component" value="Unassembled WGS sequence"/>
</dbReference>
<name>A0A2C5ZGP8_9HYPO</name>
<gene>
    <name evidence="10" type="ORF">CDD82_3074</name>
</gene>
<proteinExistence type="inferred from homology"/>
<dbReference type="OrthoDB" id="1470350at2759"/>
<dbReference type="PRINTS" id="PR00385">
    <property type="entry name" value="P450"/>
</dbReference>
<dbReference type="InterPro" id="IPR001128">
    <property type="entry name" value="Cyt_P450"/>
</dbReference>
<comment type="similarity">
    <text evidence="2 9">Belongs to the cytochrome P450 family.</text>
</comment>
<dbReference type="EMBL" id="NJEU01000226">
    <property type="protein sequence ID" value="PHH78381.1"/>
    <property type="molecule type" value="Genomic_DNA"/>
</dbReference>
<dbReference type="InterPro" id="IPR050121">
    <property type="entry name" value="Cytochrome_P450_monoxygenase"/>
</dbReference>
<keyword evidence="4 8" id="KW-0479">Metal-binding</keyword>
<evidence type="ECO:0000256" key="6">
    <source>
        <dbReference type="ARBA" id="ARBA00023004"/>
    </source>
</evidence>
<evidence type="ECO:0000256" key="1">
    <source>
        <dbReference type="ARBA" id="ARBA00001971"/>
    </source>
</evidence>
<evidence type="ECO:0000313" key="11">
    <source>
        <dbReference type="Proteomes" id="UP000224854"/>
    </source>
</evidence>
<evidence type="ECO:0000256" key="5">
    <source>
        <dbReference type="ARBA" id="ARBA00023002"/>
    </source>
</evidence>
<comment type="caution">
    <text evidence="10">The sequence shown here is derived from an EMBL/GenBank/DDBJ whole genome shotgun (WGS) entry which is preliminary data.</text>
</comment>
<dbReference type="PANTHER" id="PTHR24305:SF230">
    <property type="entry name" value="P450, PUTATIVE (EUROFUNG)-RELATED"/>
    <property type="match status" value="1"/>
</dbReference>
<dbReference type="GO" id="GO:0016705">
    <property type="term" value="F:oxidoreductase activity, acting on paired donors, with incorporation or reduction of molecular oxygen"/>
    <property type="evidence" value="ECO:0007669"/>
    <property type="project" value="InterPro"/>
</dbReference>
<dbReference type="InterPro" id="IPR017972">
    <property type="entry name" value="Cyt_P450_CS"/>
</dbReference>
<reference evidence="10 11" key="1">
    <citation type="submission" date="2017-06" db="EMBL/GenBank/DDBJ databases">
        <title>Ant-infecting Ophiocordyceps genomes reveal a high diversity of potential behavioral manipulation genes and a possible major role for enterotoxins.</title>
        <authorList>
            <person name="De Bekker C."/>
            <person name="Evans H.C."/>
            <person name="Brachmann A."/>
            <person name="Hughes D.P."/>
        </authorList>
    </citation>
    <scope>NUCLEOTIDE SEQUENCE [LARGE SCALE GENOMIC DNA]</scope>
    <source>
        <strain evidence="10 11">1348a</strain>
    </source>
</reference>
<evidence type="ECO:0000256" key="4">
    <source>
        <dbReference type="ARBA" id="ARBA00022723"/>
    </source>
</evidence>
<organism evidence="10 11">
    <name type="scientific">Ophiocordyceps australis</name>
    <dbReference type="NCBI Taxonomy" id="1399860"/>
    <lineage>
        <taxon>Eukaryota</taxon>
        <taxon>Fungi</taxon>
        <taxon>Dikarya</taxon>
        <taxon>Ascomycota</taxon>
        <taxon>Pezizomycotina</taxon>
        <taxon>Sordariomycetes</taxon>
        <taxon>Hypocreomycetidae</taxon>
        <taxon>Hypocreales</taxon>
        <taxon>Ophiocordycipitaceae</taxon>
        <taxon>Ophiocordyceps</taxon>
    </lineage>
</organism>
<keyword evidence="3 8" id="KW-0349">Heme</keyword>
<keyword evidence="7 9" id="KW-0503">Monooxygenase</keyword>
<dbReference type="GO" id="GO:0005506">
    <property type="term" value="F:iron ion binding"/>
    <property type="evidence" value="ECO:0007669"/>
    <property type="project" value="InterPro"/>
</dbReference>
<keyword evidence="11" id="KW-1185">Reference proteome</keyword>
<evidence type="ECO:0000256" key="3">
    <source>
        <dbReference type="ARBA" id="ARBA00022617"/>
    </source>
</evidence>
<dbReference type="GO" id="GO:0020037">
    <property type="term" value="F:heme binding"/>
    <property type="evidence" value="ECO:0007669"/>
    <property type="project" value="InterPro"/>
</dbReference>
<dbReference type="CDD" id="cd11058">
    <property type="entry name" value="CYP60B-like"/>
    <property type="match status" value="1"/>
</dbReference>
<dbReference type="GO" id="GO:0004497">
    <property type="term" value="F:monooxygenase activity"/>
    <property type="evidence" value="ECO:0007669"/>
    <property type="project" value="UniProtKB-KW"/>
</dbReference>
<dbReference type="PRINTS" id="PR00463">
    <property type="entry name" value="EP450I"/>
</dbReference>
<dbReference type="SUPFAM" id="SSF48264">
    <property type="entry name" value="Cytochrome P450"/>
    <property type="match status" value="1"/>
</dbReference>
<protein>
    <submittedName>
        <fullName evidence="10">Uncharacterized protein</fullName>
    </submittedName>
</protein>
<dbReference type="AlphaFoldDB" id="A0A2C5ZGP8"/>
<dbReference type="Gene3D" id="1.10.630.10">
    <property type="entry name" value="Cytochrome P450"/>
    <property type="match status" value="1"/>
</dbReference>
<feature type="binding site" description="axial binding residue" evidence="8">
    <location>
        <position position="439"/>
    </location>
    <ligand>
        <name>heme</name>
        <dbReference type="ChEBI" id="CHEBI:30413"/>
    </ligand>
    <ligandPart>
        <name>Fe</name>
        <dbReference type="ChEBI" id="CHEBI:18248"/>
    </ligandPart>
</feature>
<dbReference type="InterPro" id="IPR036396">
    <property type="entry name" value="Cyt_P450_sf"/>
</dbReference>
<dbReference type="Pfam" id="PF00067">
    <property type="entry name" value="p450"/>
    <property type="match status" value="1"/>
</dbReference>
<evidence type="ECO:0000256" key="9">
    <source>
        <dbReference type="RuleBase" id="RU000461"/>
    </source>
</evidence>
<keyword evidence="6 8" id="KW-0408">Iron</keyword>
<sequence>MLNEVESPRWAGLGMGLGLTGRAALPIFLVFDPGLTLNPRYCFTTSCSCPSITFGFIRWPSKSHERLLQLHEKYGSVVRVGPNELSYITPEAWEAIMGRHRGRLENPKAPWYCSPDTHDIIGAPPDDHARMRRLLSQCFSSRALLQQQPLFKQHVDLLIERLRDKAEGAEGSCVDIGAWYNYCLFDMMGDLSFGESFGCLLGSAMHPWIKLIFANIRMAAVGIALNRFTVIATILPWLVPPRLRRLADNLRRVSREMVARRLELDNSRPDFIQAMISEKKGLSLTREEVENNAMILAIAGFDTTATALGGATYLIAQNPKVQARLTHEVRSSFAEEGLIDMPGTAKLCYLNAVIEESLRMFPPGPNSQPRITPPGGNVILGKHVPGNTVIGIPQRSMFLSETNFRRAREFIPDRWLGDVEFSSDRRDCFHPFSFGPRDCIGRTLAYAELRIILARMVWNFDFSIAESSRNWMQEQRSYMFWDKTSPLRMHLWIRSESSNDARGEMDVGL</sequence>
<evidence type="ECO:0000256" key="2">
    <source>
        <dbReference type="ARBA" id="ARBA00010617"/>
    </source>
</evidence>
<evidence type="ECO:0000256" key="7">
    <source>
        <dbReference type="ARBA" id="ARBA00023033"/>
    </source>
</evidence>
<evidence type="ECO:0000256" key="8">
    <source>
        <dbReference type="PIRSR" id="PIRSR602401-1"/>
    </source>
</evidence>
<dbReference type="PANTHER" id="PTHR24305">
    <property type="entry name" value="CYTOCHROME P450"/>
    <property type="match status" value="1"/>
</dbReference>
<keyword evidence="5 9" id="KW-0560">Oxidoreductase</keyword>
<evidence type="ECO:0000313" key="10">
    <source>
        <dbReference type="EMBL" id="PHH78381.1"/>
    </source>
</evidence>
<dbReference type="InterPro" id="IPR002401">
    <property type="entry name" value="Cyt_P450_E_grp-I"/>
</dbReference>
<accession>A0A2C5ZGP8</accession>